<dbReference type="EMBL" id="CP042913">
    <property type="protein sequence ID" value="QEG37234.1"/>
    <property type="molecule type" value="Genomic_DNA"/>
</dbReference>
<dbReference type="InterPro" id="IPR014331">
    <property type="entry name" value="RNA_pol_sigma70_ECF_RHOBA"/>
</dbReference>
<dbReference type="Proteomes" id="UP000323917">
    <property type="component" value="Chromosome"/>
</dbReference>
<keyword evidence="5" id="KW-0175">Coiled coil</keyword>
<protein>
    <submittedName>
        <fullName evidence="7">RNA polymerase sigma factor</fullName>
    </submittedName>
</protein>
<dbReference type="GO" id="GO:0006352">
    <property type="term" value="P:DNA-templated transcription initiation"/>
    <property type="evidence" value="ECO:0007669"/>
    <property type="project" value="InterPro"/>
</dbReference>
<dbReference type="InterPro" id="IPR013324">
    <property type="entry name" value="RNA_pol_sigma_r3/r4-like"/>
</dbReference>
<evidence type="ECO:0000256" key="2">
    <source>
        <dbReference type="ARBA" id="ARBA00023015"/>
    </source>
</evidence>
<proteinExistence type="inferred from homology"/>
<dbReference type="AlphaFoldDB" id="A0A5B9QE62"/>
<dbReference type="SUPFAM" id="SSF88946">
    <property type="entry name" value="Sigma2 domain of RNA polymerase sigma factors"/>
    <property type="match status" value="1"/>
</dbReference>
<evidence type="ECO:0000256" key="1">
    <source>
        <dbReference type="ARBA" id="ARBA00010641"/>
    </source>
</evidence>
<dbReference type="GO" id="GO:0016987">
    <property type="term" value="F:sigma factor activity"/>
    <property type="evidence" value="ECO:0007669"/>
    <property type="project" value="UniProtKB-KW"/>
</dbReference>
<organism evidence="7 8">
    <name type="scientific">Bythopirellula goksoeyrii</name>
    <dbReference type="NCBI Taxonomy" id="1400387"/>
    <lineage>
        <taxon>Bacteria</taxon>
        <taxon>Pseudomonadati</taxon>
        <taxon>Planctomycetota</taxon>
        <taxon>Planctomycetia</taxon>
        <taxon>Pirellulales</taxon>
        <taxon>Lacipirellulaceae</taxon>
        <taxon>Bythopirellula</taxon>
    </lineage>
</organism>
<dbReference type="SUPFAM" id="SSF88659">
    <property type="entry name" value="Sigma3 and sigma4 domains of RNA polymerase sigma factors"/>
    <property type="match status" value="1"/>
</dbReference>
<dbReference type="NCBIfam" id="TIGR02937">
    <property type="entry name" value="sigma70-ECF"/>
    <property type="match status" value="1"/>
</dbReference>
<dbReference type="PANTHER" id="PTHR43133:SF51">
    <property type="entry name" value="RNA POLYMERASE SIGMA FACTOR"/>
    <property type="match status" value="1"/>
</dbReference>
<dbReference type="InterPro" id="IPR014284">
    <property type="entry name" value="RNA_pol_sigma-70_dom"/>
</dbReference>
<keyword evidence="4" id="KW-0804">Transcription</keyword>
<dbReference type="PANTHER" id="PTHR43133">
    <property type="entry name" value="RNA POLYMERASE ECF-TYPE SIGMA FACTO"/>
    <property type="match status" value="1"/>
</dbReference>
<gene>
    <name evidence="7" type="ORF">Pr1d_45750</name>
</gene>
<evidence type="ECO:0000259" key="6">
    <source>
        <dbReference type="Pfam" id="PF04542"/>
    </source>
</evidence>
<evidence type="ECO:0000256" key="4">
    <source>
        <dbReference type="ARBA" id="ARBA00023163"/>
    </source>
</evidence>
<evidence type="ECO:0000313" key="8">
    <source>
        <dbReference type="Proteomes" id="UP000323917"/>
    </source>
</evidence>
<dbReference type="InterPro" id="IPR039425">
    <property type="entry name" value="RNA_pol_sigma-70-like"/>
</dbReference>
<name>A0A5B9QE62_9BACT</name>
<evidence type="ECO:0000256" key="5">
    <source>
        <dbReference type="SAM" id="Coils"/>
    </source>
</evidence>
<dbReference type="Pfam" id="PF04542">
    <property type="entry name" value="Sigma70_r2"/>
    <property type="match status" value="1"/>
</dbReference>
<feature type="coiled-coil region" evidence="5">
    <location>
        <begin position="90"/>
        <end position="128"/>
    </location>
</feature>
<dbReference type="InterPro" id="IPR007627">
    <property type="entry name" value="RNA_pol_sigma70_r2"/>
</dbReference>
<keyword evidence="8" id="KW-1185">Reference proteome</keyword>
<evidence type="ECO:0000313" key="7">
    <source>
        <dbReference type="EMBL" id="QEG37234.1"/>
    </source>
</evidence>
<dbReference type="KEGG" id="bgok:Pr1d_45750"/>
<dbReference type="Gene3D" id="1.10.10.10">
    <property type="entry name" value="Winged helix-like DNA-binding domain superfamily/Winged helix DNA-binding domain"/>
    <property type="match status" value="1"/>
</dbReference>
<dbReference type="InterPro" id="IPR036388">
    <property type="entry name" value="WH-like_DNA-bd_sf"/>
</dbReference>
<reference evidence="7 8" key="1">
    <citation type="submission" date="2019-08" db="EMBL/GenBank/DDBJ databases">
        <title>Deep-cultivation of Planctomycetes and their phenomic and genomic characterization uncovers novel biology.</title>
        <authorList>
            <person name="Wiegand S."/>
            <person name="Jogler M."/>
            <person name="Boedeker C."/>
            <person name="Pinto D."/>
            <person name="Vollmers J."/>
            <person name="Rivas-Marin E."/>
            <person name="Kohn T."/>
            <person name="Peeters S.H."/>
            <person name="Heuer A."/>
            <person name="Rast P."/>
            <person name="Oberbeckmann S."/>
            <person name="Bunk B."/>
            <person name="Jeske O."/>
            <person name="Meyerdierks A."/>
            <person name="Storesund J.E."/>
            <person name="Kallscheuer N."/>
            <person name="Luecker S."/>
            <person name="Lage O.M."/>
            <person name="Pohl T."/>
            <person name="Merkel B.J."/>
            <person name="Hornburger P."/>
            <person name="Mueller R.-W."/>
            <person name="Bruemmer F."/>
            <person name="Labrenz M."/>
            <person name="Spormann A.M."/>
            <person name="Op den Camp H."/>
            <person name="Overmann J."/>
            <person name="Amann R."/>
            <person name="Jetten M.S.M."/>
            <person name="Mascher T."/>
            <person name="Medema M.H."/>
            <person name="Devos D.P."/>
            <person name="Kaster A.-K."/>
            <person name="Ovreas L."/>
            <person name="Rohde M."/>
            <person name="Galperin M.Y."/>
            <person name="Jogler C."/>
        </authorList>
    </citation>
    <scope>NUCLEOTIDE SEQUENCE [LARGE SCALE GENOMIC DNA]</scope>
    <source>
        <strain evidence="7 8">Pr1d</strain>
    </source>
</reference>
<dbReference type="InterPro" id="IPR013325">
    <property type="entry name" value="RNA_pol_sigma_r2"/>
</dbReference>
<accession>A0A5B9QE62</accession>
<dbReference type="Gene3D" id="1.10.1740.10">
    <property type="match status" value="1"/>
</dbReference>
<keyword evidence="2" id="KW-0805">Transcription regulation</keyword>
<sequence>MNSDDTPPLSPERASRFVDLLTSHQRKLHAYICTLMLGDAAAADVLQDTNIDLWAKIGEYDFGRPFLPWAFSFARQRVMAFRKSQSRSRLLFSEAAMARIEEECSRLAEEADTRMAALQNCLKKLNERQRYLIDERYDARTSVKMLAARLGESAHNVASQLHRIRASLARCIDVTLAAEERA</sequence>
<keyword evidence="3" id="KW-0731">Sigma factor</keyword>
<feature type="domain" description="RNA polymerase sigma-70 region 2" evidence="6">
    <location>
        <begin position="20"/>
        <end position="87"/>
    </location>
</feature>
<dbReference type="NCBIfam" id="TIGR02989">
    <property type="entry name" value="Sig-70_gvs1"/>
    <property type="match status" value="1"/>
</dbReference>
<evidence type="ECO:0000256" key="3">
    <source>
        <dbReference type="ARBA" id="ARBA00023082"/>
    </source>
</evidence>
<comment type="similarity">
    <text evidence="1">Belongs to the sigma-70 factor family. ECF subfamily.</text>
</comment>